<dbReference type="WBParaSite" id="ES5_v2.g11060.t1">
    <property type="protein sequence ID" value="ES5_v2.g11060.t1"/>
    <property type="gene ID" value="ES5_v2.g11060"/>
</dbReference>
<sequence>MGYSKVPVDGKVNLRRYQRKLDRIEKNLQNKLFPVKIEWILWAMVSIGVLNTIGYAPFNWIINDLSGTLDYHFGSSLWNRLASVTIMGAIICTISVILIRLSFTLMLYYHGFLFEEIGKPVSLPTKIFMFIVQAVNRYATFFSYTDLLPWMLIPSMDATLKKYLRSVRPLLSDEEFENVEKLADEFKTTIGPSLQRKLWLKFLTSRNYVSDWWKEVVYMRYRNSLIHTNVGCADVIYQKTTDIQAARAAAVVILRLQFLREVFQKQSFKPITLGGIPLCPNQYLDYHRTLRVPRETSDEFVRLPDSRYIAVYCKGCWYRVNVFHNRRLVRFSELEKTLQTIIDRKPDPVEKEPILSALTAGPRDLWARIRRDKFGVGVNKESLSSIENALEIIYLDDKETFYDENDSSKYNEEYARALHGYGYQLWCDKPSVYFFSKNGRFLSNAEHSCVDAMCLVHIREYIKYHEKFSNPYNPDGHCRGEIETIPTAERLIFSLDDETKDAIDEAYKVSKEVADNFENASVVFRDFGKDFIKKAKVSPDAFIQMALQMAYYKDQSKFGLTYEPAVMRLFKDGRTETVRSCSTESSDFVKAMNNPDITDAERFALLRQACDRHQDYYRTAMAGQGCDRHLFALYVVSKYLQIESPFLDHVFNMPFELSTSQTPQHQIPEYSSVLNKDKELFWPAGGFCCPDGSNYGVCYTISGPGDCLSFHVSSWKNLEHTDAQRYIDAITESLNEIKNMVERVKN</sequence>
<proteinExistence type="predicted"/>
<evidence type="ECO:0000313" key="2">
    <source>
        <dbReference type="WBParaSite" id="ES5_v2.g11060.t1"/>
    </source>
</evidence>
<name>A0AC34F1W7_9BILA</name>
<organism evidence="1 2">
    <name type="scientific">Panagrolaimus sp. ES5</name>
    <dbReference type="NCBI Taxonomy" id="591445"/>
    <lineage>
        <taxon>Eukaryota</taxon>
        <taxon>Metazoa</taxon>
        <taxon>Ecdysozoa</taxon>
        <taxon>Nematoda</taxon>
        <taxon>Chromadorea</taxon>
        <taxon>Rhabditida</taxon>
        <taxon>Tylenchina</taxon>
        <taxon>Panagrolaimomorpha</taxon>
        <taxon>Panagrolaimoidea</taxon>
        <taxon>Panagrolaimidae</taxon>
        <taxon>Panagrolaimus</taxon>
    </lineage>
</organism>
<dbReference type="Proteomes" id="UP000887579">
    <property type="component" value="Unplaced"/>
</dbReference>
<protein>
    <submittedName>
        <fullName evidence="2">Choline/carnitine acyltransferase domain-containing protein</fullName>
    </submittedName>
</protein>
<accession>A0AC34F1W7</accession>
<evidence type="ECO:0000313" key="1">
    <source>
        <dbReference type="Proteomes" id="UP000887579"/>
    </source>
</evidence>
<reference evidence="2" key="1">
    <citation type="submission" date="2022-11" db="UniProtKB">
        <authorList>
            <consortium name="WormBaseParasite"/>
        </authorList>
    </citation>
    <scope>IDENTIFICATION</scope>
</reference>